<dbReference type="Proteomes" id="UP000464283">
    <property type="component" value="Chromosome"/>
</dbReference>
<dbReference type="EMBL" id="CP033512">
    <property type="protein sequence ID" value="QHG89426.1"/>
    <property type="molecule type" value="Genomic_DNA"/>
</dbReference>
<sequence>MKKVLSMGFVSIFSASITTSMLVGAVQELLNSKGKNLQVKYNNFLVSDPKANKLSTDDQIQQILNSVTQKTYLGDIEEATNVGDFTSIDVSKLADIESGNGKIVPAYLKIDGKYTSNIQEAKRSHVQNPVVKYIDNNNNVYDSEMEATNAMVGDIESYSNGIAYYEIKDYSDLNKPTYNINPLNKNDLNKLKELAFSNAAIDGSGFDVMRLQSDGVKYSKNNYTWHSTSLIEDQTNKLINDMVQIIYDNSLFTLTSNFVHYEWIFGFGFTKYNSYILRDYYGVSDSALNNLKNESYSELKKYWGSDKIDSFQIQVNQHNFSWYDVSKKAKEAYDATYNKAMLYFNNNKGMEDCARKLADLAQKIVNTNFLGESKLSTGYSDNYEQLKTEIKGKVWGAVKNELEKTYSNSRTSRSASTLSDYIVDNYKYNFQENFAKNGDNIKYAISYNDSPLFLISDTIILKIKDYEDFRVDPRRGIKNYLGSVSKSNYDWRNEARTSFMNISNTYGYDRNKSLNLTKENLLVKYNTVKKYSNFGFYNHSASSKFDPNVKMIDRLYFLNNNVTEQQLEKQLNRREDDDKSLLNSPYGTIEAIYQYNKSLKKFSETGDPSTTLIKNVNENSIADSNDVVYLYNKDKSPATIKYGRYITYGNKFNISLSDRSSRVIGSTEELNSEFYLDKLGKPSKRYDFYDYSGNLLTSEIINSVNGDYSVSEKQAWENALKKINVDASKDYVFYQTNGTTPSTTTETLYKNKITKLYVCYIPNYQTRNVSKYTTYDVNPINSSNYYGFVSYDDLTKFVKDYVYTINGLNPIDPILPPVNNSTSKFYRDVIIGTWSSLGIIIALVGFTSLYFCNVSTNKIKTRRQQRVRTQNWWNNNVMGPGR</sequence>
<keyword evidence="1" id="KW-0472">Membrane</keyword>
<accession>A0A6P1LAH5</accession>
<proteinExistence type="predicted"/>
<gene>
    <name evidence="2" type="ORF">EER00_00745</name>
</gene>
<organism evidence="2 3">
    <name type="scientific">Malacoplasma iowae 695</name>
    <dbReference type="NCBI Taxonomy" id="1048830"/>
    <lineage>
        <taxon>Bacteria</taxon>
        <taxon>Bacillati</taxon>
        <taxon>Mycoplasmatota</taxon>
        <taxon>Mycoplasmoidales</taxon>
        <taxon>Mycoplasmoidaceae</taxon>
        <taxon>Malacoplasma</taxon>
    </lineage>
</organism>
<dbReference type="RefSeq" id="WP_129692586.1">
    <property type="nucleotide sequence ID" value="NZ_CP033512.2"/>
</dbReference>
<keyword evidence="1" id="KW-0812">Transmembrane</keyword>
<evidence type="ECO:0000313" key="2">
    <source>
        <dbReference type="EMBL" id="QHG89426.1"/>
    </source>
</evidence>
<protein>
    <submittedName>
        <fullName evidence="2">Uncharacterized protein</fullName>
    </submittedName>
</protein>
<dbReference type="KEGG" id="miw:EER00_00745"/>
<reference evidence="3" key="1">
    <citation type="submission" date="2018-11" db="EMBL/GenBank/DDBJ databases">
        <title>The first complete genome sequence of Mycoplasma iowae strain 695.</title>
        <authorList>
            <person name="Ghanem M."/>
            <person name="El-Gazzar M."/>
        </authorList>
    </citation>
    <scope>NUCLEOTIDE SEQUENCE [LARGE SCALE GENOMIC DNA]</scope>
    <source>
        <strain evidence="3">695</strain>
    </source>
</reference>
<feature type="transmembrane region" description="Helical" evidence="1">
    <location>
        <begin position="829"/>
        <end position="852"/>
    </location>
</feature>
<evidence type="ECO:0000256" key="1">
    <source>
        <dbReference type="SAM" id="Phobius"/>
    </source>
</evidence>
<dbReference type="GeneID" id="96866707"/>
<keyword evidence="1" id="KW-1133">Transmembrane helix</keyword>
<name>A0A6P1LAH5_MALIO</name>
<dbReference type="AlphaFoldDB" id="A0A6P1LAH5"/>
<evidence type="ECO:0000313" key="3">
    <source>
        <dbReference type="Proteomes" id="UP000464283"/>
    </source>
</evidence>